<evidence type="ECO:0000313" key="2">
    <source>
        <dbReference type="Proteomes" id="UP000199071"/>
    </source>
</evidence>
<accession>A0A1G6DE31</accession>
<proteinExistence type="predicted"/>
<organism evidence="1 2">
    <name type="scientific">Bauldia litoralis</name>
    <dbReference type="NCBI Taxonomy" id="665467"/>
    <lineage>
        <taxon>Bacteria</taxon>
        <taxon>Pseudomonadati</taxon>
        <taxon>Pseudomonadota</taxon>
        <taxon>Alphaproteobacteria</taxon>
        <taxon>Hyphomicrobiales</taxon>
        <taxon>Kaistiaceae</taxon>
        <taxon>Bauldia</taxon>
    </lineage>
</organism>
<keyword evidence="2" id="KW-1185">Reference proteome</keyword>
<reference evidence="1 2" key="1">
    <citation type="submission" date="2016-10" db="EMBL/GenBank/DDBJ databases">
        <authorList>
            <person name="de Groot N.N."/>
        </authorList>
    </citation>
    <scope>NUCLEOTIDE SEQUENCE [LARGE SCALE GENOMIC DNA]</scope>
    <source>
        <strain evidence="1 2">ATCC 35022</strain>
    </source>
</reference>
<dbReference type="Proteomes" id="UP000199071">
    <property type="component" value="Unassembled WGS sequence"/>
</dbReference>
<gene>
    <name evidence="1" type="ORF">SAMN02982931_03255</name>
</gene>
<dbReference type="EMBL" id="FMXQ01000007">
    <property type="protein sequence ID" value="SDB43381.1"/>
    <property type="molecule type" value="Genomic_DNA"/>
</dbReference>
<dbReference type="AlphaFoldDB" id="A0A1G6DE31"/>
<protein>
    <submittedName>
        <fullName evidence="1">Uncharacterized protein</fullName>
    </submittedName>
</protein>
<evidence type="ECO:0000313" key="1">
    <source>
        <dbReference type="EMBL" id="SDB43381.1"/>
    </source>
</evidence>
<name>A0A1G6DE31_9HYPH</name>
<sequence>MVEGALARARSLAFRSRLPVMAGLVGPASARPTTGHNKKQIPLVRSARILVASPLTEGRRPEAFVWRSGVRCPPVVSHAIDGGS</sequence>